<keyword evidence="3" id="KW-1185">Reference proteome</keyword>
<feature type="region of interest" description="Disordered" evidence="1">
    <location>
        <begin position="922"/>
        <end position="1031"/>
    </location>
</feature>
<dbReference type="AlphaFoldDB" id="A0AAJ0BHS2"/>
<dbReference type="EMBL" id="MU839829">
    <property type="protein sequence ID" value="KAK1758510.1"/>
    <property type="molecule type" value="Genomic_DNA"/>
</dbReference>
<feature type="region of interest" description="Disordered" evidence="1">
    <location>
        <begin position="544"/>
        <end position="574"/>
    </location>
</feature>
<organism evidence="2 3">
    <name type="scientific">Echria macrotheca</name>
    <dbReference type="NCBI Taxonomy" id="438768"/>
    <lineage>
        <taxon>Eukaryota</taxon>
        <taxon>Fungi</taxon>
        <taxon>Dikarya</taxon>
        <taxon>Ascomycota</taxon>
        <taxon>Pezizomycotina</taxon>
        <taxon>Sordariomycetes</taxon>
        <taxon>Sordariomycetidae</taxon>
        <taxon>Sordariales</taxon>
        <taxon>Schizotheciaceae</taxon>
        <taxon>Echria</taxon>
    </lineage>
</organism>
<evidence type="ECO:0000313" key="2">
    <source>
        <dbReference type="EMBL" id="KAK1758510.1"/>
    </source>
</evidence>
<gene>
    <name evidence="2" type="ORF">QBC47DRAFT_374907</name>
</gene>
<dbReference type="Proteomes" id="UP001239445">
    <property type="component" value="Unassembled WGS sequence"/>
</dbReference>
<feature type="compositionally biased region" description="Basic and acidic residues" evidence="1">
    <location>
        <begin position="759"/>
        <end position="771"/>
    </location>
</feature>
<proteinExistence type="predicted"/>
<sequence length="1031" mass="113704">MLLPSRLATWFLLFSFGLAAIDPFLFPYIATPRHTLSPLSFSINRSFSWLVFDQMLRRRSVKSKSELQHRKSTSSTRGVHLEHIDAASAQRDAQAAACQAYTRALDRAAKEMPLFPPTPESSPGRHRVDWSEDGGIDVLRRRQSVRFVGSCSAQPRASQSEGAYAMRNSTDVDVDARPMHADNATDTSGGDREQTELHTGDQVPPPVLRPPPPIPLPGIAAGYLDALQAGEEYYTPEDDIASAPSSFRRLRRSKSLFTSEGRIRVDQDRPPTGTPGTPIESEASPAAKIRRMLRSDPQDESYMRATPQLRAPRSMSILRHRHVVISRTSRDGSGFSFEQDAVPFPEYRPLTAACSTPRLGPKRSGFLSSAGHRHLTHKSLRPGSSADYLGSPTPPPPLEKPEGFKSRARKVSKSFKKKLKSIFGLSRSEEQPPNIPAQHIDAQRTHVSDNFGSMLSPPDGVEGTSGWSSVHRVPVRVPSLHDIPANIIHSDRGSLCSVGSERKVSNDGSLTSWVHSGPSTLTSQQQQQWRNEWERQRLSIIRENGSHAPSRSLVGHPLWPQESEQEAAQSQARADAYADSQRIYSVLMKRAQAISDRTAQIIDQKEIEAAIHCEENGAPLSRLCSEDQPTDADMQSILDALETPTRRPRTTLTDNRSNLKRPERLGSGASANPNRYATYFEKLPFMQRKPSTEGSTEDFVLASTNDSHVSSSDPFTSYPRCEPLTAEDAETSDQKAAAFGSPASHLFRTSSPYRRALRKSMEEETDCRQDESEVGTSSQEGTQIHVTNLDDYDESVYSTDDVGEQCESRRPSQEANSTDIMSPATHRPAGYRADSHGSSVDWMSWLSANVGKMESPSPLKRAAGEYALPRTPGGFSGGHVRERAQTYDEDEYEKTPEAPVRQLALPILPLATVEPNVMKLSPQHHAGKHSASENWSPLPENNSPSCAPPIPPKSLLRQTPLKRPGHSASYSGLSLESSPGLTAAVQKQFGPVSRDRKVPEYGVRETHDWDDGERYVDGGSRVSSSDGRAFI</sequence>
<feature type="compositionally biased region" description="Basic residues" evidence="1">
    <location>
        <begin position="371"/>
        <end position="380"/>
    </location>
</feature>
<accession>A0AAJ0BHS2</accession>
<feature type="compositionally biased region" description="Basic and acidic residues" evidence="1">
    <location>
        <begin position="993"/>
        <end position="1016"/>
    </location>
</feature>
<feature type="region of interest" description="Disordered" evidence="1">
    <location>
        <begin position="364"/>
        <end position="410"/>
    </location>
</feature>
<feature type="region of interest" description="Disordered" evidence="1">
    <location>
        <begin position="171"/>
        <end position="207"/>
    </location>
</feature>
<comment type="caution">
    <text evidence="2">The sequence shown here is derived from an EMBL/GenBank/DDBJ whole genome shotgun (WGS) entry which is preliminary data.</text>
</comment>
<feature type="compositionally biased region" description="Low complexity" evidence="1">
    <location>
        <begin position="1017"/>
        <end position="1031"/>
    </location>
</feature>
<feature type="region of interest" description="Disordered" evidence="1">
    <location>
        <begin position="645"/>
        <end position="673"/>
    </location>
</feature>
<feature type="compositionally biased region" description="Polar residues" evidence="1">
    <location>
        <begin position="774"/>
        <end position="786"/>
    </location>
</feature>
<name>A0AAJ0BHS2_9PEZI</name>
<feature type="compositionally biased region" description="Basic and acidic residues" evidence="1">
    <location>
        <begin position="189"/>
        <end position="199"/>
    </location>
</feature>
<feature type="compositionally biased region" description="Polar residues" evidence="1">
    <location>
        <begin position="932"/>
        <end position="945"/>
    </location>
</feature>
<feature type="region of interest" description="Disordered" evidence="1">
    <location>
        <begin position="759"/>
        <end position="836"/>
    </location>
</feature>
<evidence type="ECO:0000256" key="1">
    <source>
        <dbReference type="SAM" id="MobiDB-lite"/>
    </source>
</evidence>
<feature type="compositionally biased region" description="Low complexity" evidence="1">
    <location>
        <begin position="967"/>
        <end position="981"/>
    </location>
</feature>
<reference evidence="2" key="1">
    <citation type="submission" date="2023-06" db="EMBL/GenBank/DDBJ databases">
        <title>Genome-scale phylogeny and comparative genomics of the fungal order Sordariales.</title>
        <authorList>
            <consortium name="Lawrence Berkeley National Laboratory"/>
            <person name="Hensen N."/>
            <person name="Bonometti L."/>
            <person name="Westerberg I."/>
            <person name="Brannstrom I.O."/>
            <person name="Guillou S."/>
            <person name="Cros-Aarteil S."/>
            <person name="Calhoun S."/>
            <person name="Haridas S."/>
            <person name="Kuo A."/>
            <person name="Mondo S."/>
            <person name="Pangilinan J."/>
            <person name="Riley R."/>
            <person name="Labutti K."/>
            <person name="Andreopoulos B."/>
            <person name="Lipzen A."/>
            <person name="Chen C."/>
            <person name="Yanf M."/>
            <person name="Daum C."/>
            <person name="Ng V."/>
            <person name="Clum A."/>
            <person name="Steindorff A."/>
            <person name="Ohm R."/>
            <person name="Martin F."/>
            <person name="Silar P."/>
            <person name="Natvig D."/>
            <person name="Lalanne C."/>
            <person name="Gautier V."/>
            <person name="Ament-Velasquez S.L."/>
            <person name="Kruys A."/>
            <person name="Hutchinson M.I."/>
            <person name="Powell A.J."/>
            <person name="Barry K."/>
            <person name="Miller A.N."/>
            <person name="Grigoriev I.V."/>
            <person name="Debuchy R."/>
            <person name="Gladieux P."/>
            <person name="Thoren M.H."/>
            <person name="Johannesson H."/>
        </authorList>
    </citation>
    <scope>NUCLEOTIDE SEQUENCE</scope>
    <source>
        <strain evidence="2">PSN4</strain>
    </source>
</reference>
<evidence type="ECO:0000313" key="3">
    <source>
        <dbReference type="Proteomes" id="UP001239445"/>
    </source>
</evidence>
<feature type="region of interest" description="Disordered" evidence="1">
    <location>
        <begin position="265"/>
        <end position="287"/>
    </location>
</feature>
<protein>
    <submittedName>
        <fullName evidence="2">Uncharacterized protein</fullName>
    </submittedName>
</protein>